<evidence type="ECO:0000313" key="6">
    <source>
        <dbReference type="EMBL" id="MBD2612293.1"/>
    </source>
</evidence>
<keyword evidence="4" id="KW-0802">TPR repeat</keyword>
<protein>
    <recommendedName>
        <fullName evidence="5">O-GlcNAc transferase C-terminal domain-containing protein</fullName>
    </recommendedName>
</protein>
<reference evidence="6 7" key="1">
    <citation type="journal article" date="2020" name="ISME J.">
        <title>Comparative genomics reveals insights into cyanobacterial evolution and habitat adaptation.</title>
        <authorList>
            <person name="Chen M.Y."/>
            <person name="Teng W.K."/>
            <person name="Zhao L."/>
            <person name="Hu C.X."/>
            <person name="Zhou Y.K."/>
            <person name="Han B.P."/>
            <person name="Song L.R."/>
            <person name="Shu W.S."/>
        </authorList>
    </citation>
    <scope>NUCLEOTIDE SEQUENCE [LARGE SCALE GENOMIC DNA]</scope>
    <source>
        <strain evidence="6 7">FACHB-252</strain>
    </source>
</reference>
<evidence type="ECO:0000256" key="4">
    <source>
        <dbReference type="ARBA" id="ARBA00022803"/>
    </source>
</evidence>
<evidence type="ECO:0000256" key="2">
    <source>
        <dbReference type="ARBA" id="ARBA00022679"/>
    </source>
</evidence>
<feature type="domain" description="O-GlcNAc transferase C-terminal" evidence="5">
    <location>
        <begin position="48"/>
        <end position="232"/>
    </location>
</feature>
<proteinExistence type="predicted"/>
<dbReference type="InterPro" id="IPR037919">
    <property type="entry name" value="OGT"/>
</dbReference>
<dbReference type="Gene3D" id="3.40.50.2000">
    <property type="entry name" value="Glycogen Phosphorylase B"/>
    <property type="match status" value="1"/>
</dbReference>
<keyword evidence="3" id="KW-0677">Repeat</keyword>
<dbReference type="Proteomes" id="UP000606396">
    <property type="component" value="Unassembled WGS sequence"/>
</dbReference>
<evidence type="ECO:0000313" key="7">
    <source>
        <dbReference type="Proteomes" id="UP000606396"/>
    </source>
</evidence>
<gene>
    <name evidence="6" type="ORF">H6G94_13575</name>
</gene>
<dbReference type="PANTHER" id="PTHR44366:SF1">
    <property type="entry name" value="UDP-N-ACETYLGLUCOSAMINE--PEPTIDE N-ACETYLGLUCOSAMINYLTRANSFERASE 110 KDA SUBUNIT"/>
    <property type="match status" value="1"/>
</dbReference>
<evidence type="ECO:0000256" key="1">
    <source>
        <dbReference type="ARBA" id="ARBA00004922"/>
    </source>
</evidence>
<accession>A0ABR8HA47</accession>
<dbReference type="Gene3D" id="3.40.50.11380">
    <property type="match status" value="1"/>
</dbReference>
<name>A0ABR8HA47_NOSPU</name>
<organism evidence="6 7">
    <name type="scientific">Nostoc punctiforme FACHB-252</name>
    <dbReference type="NCBI Taxonomy" id="1357509"/>
    <lineage>
        <taxon>Bacteria</taxon>
        <taxon>Bacillati</taxon>
        <taxon>Cyanobacteriota</taxon>
        <taxon>Cyanophyceae</taxon>
        <taxon>Nostocales</taxon>
        <taxon>Nostocaceae</taxon>
        <taxon>Nostoc</taxon>
    </lineage>
</organism>
<dbReference type="EMBL" id="JACJTC010000009">
    <property type="protein sequence ID" value="MBD2612293.1"/>
    <property type="molecule type" value="Genomic_DNA"/>
</dbReference>
<dbReference type="InterPro" id="IPR029489">
    <property type="entry name" value="OGT/SEC/SPY_C"/>
</dbReference>
<dbReference type="PANTHER" id="PTHR44366">
    <property type="entry name" value="UDP-N-ACETYLGLUCOSAMINE--PEPTIDE N-ACETYLGLUCOSAMINYLTRANSFERASE 110 KDA SUBUNIT"/>
    <property type="match status" value="1"/>
</dbReference>
<evidence type="ECO:0000259" key="5">
    <source>
        <dbReference type="Pfam" id="PF13844"/>
    </source>
</evidence>
<dbReference type="SUPFAM" id="SSF53756">
    <property type="entry name" value="UDP-Glycosyltransferase/glycogen phosphorylase"/>
    <property type="match status" value="1"/>
</dbReference>
<comment type="pathway">
    <text evidence="1">Protein modification; protein glycosylation.</text>
</comment>
<evidence type="ECO:0000256" key="3">
    <source>
        <dbReference type="ARBA" id="ARBA00022737"/>
    </source>
</evidence>
<keyword evidence="2" id="KW-0808">Transferase</keyword>
<comment type="caution">
    <text evidence="6">The sequence shown here is derived from an EMBL/GenBank/DDBJ whole genome shotgun (WGS) entry which is preliminary data.</text>
</comment>
<sequence length="251" mass="28139">MAAEFIQYILADSWLIPPELAAHYSEKIIELPHAFVASPLAIAHQPLSRDDFGLPKDAFVFCCFNRSDKFDPEVFACWMRILQQVPNSVLWLIQTTPEVRDTLHHIAEKQGIAPGRLVFAPYMPLAKYLAAYPLADLFLDTFVYNAGATAIHALSAGLPIITRPGKAFAARMGASICAAAGLDLLICDTVVAYEQKAVHLATDRKELAAIRHQLQLHRHHLPLFQPQQWVTQLEVALRQIWKLQPHLVEHA</sequence>
<dbReference type="Pfam" id="PF13844">
    <property type="entry name" value="Glyco_transf_41"/>
    <property type="match status" value="1"/>
</dbReference>
<keyword evidence="7" id="KW-1185">Reference proteome</keyword>